<evidence type="ECO:0000256" key="3">
    <source>
        <dbReference type="ARBA" id="ARBA00022679"/>
    </source>
</evidence>
<feature type="domain" description="Fibronectin type-III" evidence="20">
    <location>
        <begin position="1053"/>
        <end position="1147"/>
    </location>
</feature>
<evidence type="ECO:0000256" key="7">
    <source>
        <dbReference type="ARBA" id="ARBA00022777"/>
    </source>
</evidence>
<evidence type="ECO:0000256" key="9">
    <source>
        <dbReference type="ARBA" id="ARBA00022989"/>
    </source>
</evidence>
<evidence type="ECO:0000256" key="16">
    <source>
        <dbReference type="RuleBase" id="RU000312"/>
    </source>
</evidence>
<feature type="non-terminal residue" evidence="21">
    <location>
        <position position="1"/>
    </location>
</feature>
<proteinExistence type="inferred from homology"/>
<dbReference type="InterPro" id="IPR017441">
    <property type="entry name" value="Protein_kinase_ATP_BS"/>
</dbReference>
<evidence type="ECO:0000256" key="12">
    <source>
        <dbReference type="ARBA" id="ARBA00023170"/>
    </source>
</evidence>
<dbReference type="CDD" id="cd05044">
    <property type="entry name" value="PTKc_c-ros"/>
    <property type="match status" value="1"/>
</dbReference>
<comment type="similarity">
    <text evidence="16">Belongs to the protein kinase superfamily. Tyr protein kinase family. Insulin receptor subfamily.</text>
</comment>
<keyword evidence="2 16" id="KW-0597">Phosphoprotein</keyword>
<evidence type="ECO:0000259" key="20">
    <source>
        <dbReference type="PROSITE" id="PS50853"/>
    </source>
</evidence>
<dbReference type="Gene3D" id="2.60.40.10">
    <property type="entry name" value="Immunoglobulins"/>
    <property type="match status" value="5"/>
</dbReference>
<feature type="domain" description="Fibronectin type-III" evidence="20">
    <location>
        <begin position="955"/>
        <end position="1052"/>
    </location>
</feature>
<keyword evidence="5" id="KW-0677">Repeat</keyword>
<dbReference type="InterPro" id="IPR020635">
    <property type="entry name" value="Tyr_kinase_cat_dom"/>
</dbReference>
<name>A0ABR0ZPR4_HUSHU</name>
<dbReference type="InterPro" id="IPR002011">
    <property type="entry name" value="Tyr_kinase_rcpt_2_CS"/>
</dbReference>
<evidence type="ECO:0000256" key="1">
    <source>
        <dbReference type="ARBA" id="ARBA00004479"/>
    </source>
</evidence>
<evidence type="ECO:0000256" key="18">
    <source>
        <dbReference type="SAM" id="Phobius"/>
    </source>
</evidence>
<dbReference type="InterPro" id="IPR050122">
    <property type="entry name" value="RTK"/>
</dbReference>
<keyword evidence="22" id="KW-1185">Reference proteome</keyword>
<dbReference type="PANTHER" id="PTHR24416:SF527">
    <property type="entry name" value="PROTO-ONCOGENE TYROSINE-PROTEIN KINASE ROS"/>
    <property type="match status" value="1"/>
</dbReference>
<feature type="domain" description="Fibronectin type-III" evidence="20">
    <location>
        <begin position="1"/>
        <end position="71"/>
    </location>
</feature>
<dbReference type="Pfam" id="PF00041">
    <property type="entry name" value="fn3"/>
    <property type="match status" value="1"/>
</dbReference>
<dbReference type="PROSITE" id="PS50011">
    <property type="entry name" value="PROTEIN_KINASE_DOM"/>
    <property type="match status" value="1"/>
</dbReference>
<dbReference type="Pfam" id="PF07714">
    <property type="entry name" value="PK_Tyr_Ser-Thr"/>
    <property type="match status" value="1"/>
</dbReference>
<feature type="domain" description="Protein kinase" evidence="19">
    <location>
        <begin position="1346"/>
        <end position="1622"/>
    </location>
</feature>
<evidence type="ECO:0000256" key="5">
    <source>
        <dbReference type="ARBA" id="ARBA00022737"/>
    </source>
</evidence>
<dbReference type="InterPro" id="IPR003961">
    <property type="entry name" value="FN3_dom"/>
</dbReference>
<feature type="region of interest" description="Disordered" evidence="17">
    <location>
        <begin position="1682"/>
        <end position="1760"/>
    </location>
</feature>
<feature type="compositionally biased region" description="Polar residues" evidence="17">
    <location>
        <begin position="1684"/>
        <end position="1700"/>
    </location>
</feature>
<evidence type="ECO:0000256" key="2">
    <source>
        <dbReference type="ARBA" id="ARBA00022553"/>
    </source>
</evidence>
<comment type="catalytic activity">
    <reaction evidence="14 16">
        <text>L-tyrosyl-[protein] + ATP = O-phospho-L-tyrosyl-[protein] + ADP + H(+)</text>
        <dbReference type="Rhea" id="RHEA:10596"/>
        <dbReference type="Rhea" id="RHEA-COMP:10136"/>
        <dbReference type="Rhea" id="RHEA-COMP:20101"/>
        <dbReference type="ChEBI" id="CHEBI:15378"/>
        <dbReference type="ChEBI" id="CHEBI:30616"/>
        <dbReference type="ChEBI" id="CHEBI:46858"/>
        <dbReference type="ChEBI" id="CHEBI:61978"/>
        <dbReference type="ChEBI" id="CHEBI:456216"/>
        <dbReference type="EC" id="2.7.10.1"/>
    </reaction>
</comment>
<keyword evidence="3" id="KW-0808">Transferase</keyword>
<dbReference type="SUPFAM" id="SSF75011">
    <property type="entry name" value="3-carboxy-cis,cis-mucoante lactonizing enzyme"/>
    <property type="match status" value="1"/>
</dbReference>
<sequence>PPGPSAWEQWQYDVQVGGDDGSSRVFTGINSTSLAVENLKSSGLYSFRVRARSAGVEGPWTALFRGTTLHSGSEPPHFLAGSINGTWKIHLDRFVYEMILPPIQNAIDFDWINGSLYWVNASGVAHVTRMHGSDSKTVVLHGVQEVAALAVDWIGNTLYWADRKTNWVLRRSVVGSLTENVALAAGRVTDLQLDPLAGFVYWITAHTVEGAHLNGDRPDVLLELPSFSGKQIMGLSVDFDHRVFYWVTQDSNTFEIYQADLLHTGQSSSVNPVKIFSSASMRISRPALQYCCGRLVWINQEGSLQLMEVGLKQGLVVSPAVRVSAFTVVQQKPLPAGSSAPLQVIPTPVPESSFQINGNTSELCVSWEKSGNVNHGNVSYLFESRTLAVFKELSVPFYCLRDLTPFLEFDVIVKPYTYWGSAAKTAASLRTPEAAPSAPVSARVFVSQWPCFPANIAETEVEFRWGPPTQPNGVVRGYSLYYSTGNCSQGGLDIQKASSQTLPASGTSFSIKHTGANLQWHYCFQVSAFTSAGFGERTGVVMASAAGSAPAPYLLAVRDGRAHLLDVDTDQTVLTLPVSAVIDLGYMVQSRQLFYLTENSIVSTGLDGGNKTQLTDRSLPGVPRALAVDWMGRRLYVLSGDPDSSDSTIYLLDLEQQDRKLHKLLHISKEICSFSVYPKKSLLLWTQGCSGNSSLQAYSLVDRTIRTLLGPGSESPAPPCTCPKAGALLTGGLAVDTAGSGGGTLFFTTRDWSVWGADITGCRCWKALNSTGAEDLRTTTLAVDSVALYWVNEVSGQVVIHRADKTSGRLLSELYRLKPVSVRVYDGAAQVYPDPECLVPLPYRNVVQVLNRTDSSLTLHIPPVEFPAHCRQVSKPTLTYIIHYAELQDSESNATCVWGLQCFKQEVQSNKIEIEGLNPYTRYLLQISVRSWYTDLSQDLGPPFVNWTDFGVPSAPVRVEATVLSDSRVLVSWLQPQEPNGPPEELRYQVEVNGDTCWPKAPVRVEQTGEAALSLELDSLHSGTAYTFKVLSFPPGGGSFSRSKGVVVSTFSRPRPPVLVAVHNTTSEIVWQPPENSPLLTYHFQISEDPGSEEWGAAVSNCSTGVNVSCVIEELRPSRRYALRTCAVYSTNVSSTSSQSLFQTAAGIPSQSDTPDVILEVVYWAEAEDHGSNITHYVLEARNVANASSGLGANSSSEWTAVFQGPCNSSSLLCSWRNHQLRGSFQFRVLAVNSIGRGPVSKPSKEFTMKLYEPHDSLVMIVLGPVCAVVIFALLCISLAIFGLNRKANKKGDIATLHVNYNPDLELAQIRGMNTAVIQTNVWYSSSFLPSQLELELLPVFPREKLTLRSFLGSGAFGEVFEGVATDILGPGSGEVKVAVKTLRKGATDLEKSEFLKEAHLMSHFDHPHVIKLMGVCLQNEPQYLLLELMEGRDLLSFLRGARGTQLQDPLLSVADLIDICLDVAKGCTYLEKMHYVHRDLAARNCLVSVKEYSCPSRKVKIGDFGLARDIYKNDYYRKEGEGLLPVRWMAPESLIDGVFTNFSDVWSFGILIWEIMTLGQQPYPARTNLEVLHFVRTGGRLERPSSCPDDIHQLMLKCWTRDPHKRPSFRYIDNCLEHLKRSCRGRRDVVGYYNDGYRDNNTSRGIVNQAFEENENEEEIPEETLSVGAVLTMVGDDLHYVTYQPSDPGSQSTGISSSVHDGDNPGETHQMEHKPHTATPGTRNNSLRRLAQSSTRSSSKSVTKLPSHRASPALSAEASPGVVYTTVDWRDTRADEGVMSRC</sequence>
<dbReference type="InterPro" id="IPR000719">
    <property type="entry name" value="Prot_kinase_dom"/>
</dbReference>
<keyword evidence="12 16" id="KW-0675">Receptor</keyword>
<organism evidence="21 22">
    <name type="scientific">Huso huso</name>
    <name type="common">Beluga</name>
    <name type="synonym">Acipenser huso</name>
    <dbReference type="NCBI Taxonomy" id="61971"/>
    <lineage>
        <taxon>Eukaryota</taxon>
        <taxon>Metazoa</taxon>
        <taxon>Chordata</taxon>
        <taxon>Craniata</taxon>
        <taxon>Vertebrata</taxon>
        <taxon>Euteleostomi</taxon>
        <taxon>Actinopterygii</taxon>
        <taxon>Chondrostei</taxon>
        <taxon>Acipenseriformes</taxon>
        <taxon>Acipenseridae</taxon>
        <taxon>Huso</taxon>
    </lineage>
</organism>
<dbReference type="PROSITE" id="PS00107">
    <property type="entry name" value="PROTEIN_KINASE_ATP"/>
    <property type="match status" value="1"/>
</dbReference>
<evidence type="ECO:0000313" key="21">
    <source>
        <dbReference type="EMBL" id="KAK6486797.1"/>
    </source>
</evidence>
<protein>
    <recommendedName>
        <fullName evidence="16">Tyrosine-protein kinase receptor</fullName>
        <ecNumber evidence="16">2.7.10.1</ecNumber>
    </recommendedName>
</protein>
<dbReference type="SMART" id="SM00060">
    <property type="entry name" value="FN3"/>
    <property type="match status" value="5"/>
</dbReference>
<feature type="compositionally biased region" description="Low complexity" evidence="17">
    <location>
        <begin position="1728"/>
        <end position="1746"/>
    </location>
</feature>
<evidence type="ECO:0000256" key="10">
    <source>
        <dbReference type="ARBA" id="ARBA00023136"/>
    </source>
</evidence>
<dbReference type="InterPro" id="IPR008266">
    <property type="entry name" value="Tyr_kinase_AS"/>
</dbReference>
<dbReference type="PROSITE" id="PS00109">
    <property type="entry name" value="PROTEIN_KINASE_TYR"/>
    <property type="match status" value="1"/>
</dbReference>
<dbReference type="Gene3D" id="2.120.10.30">
    <property type="entry name" value="TolB, C-terminal domain"/>
    <property type="match status" value="2"/>
</dbReference>
<keyword evidence="6 15" id="KW-0547">Nucleotide-binding</keyword>
<keyword evidence="10 18" id="KW-0472">Membrane</keyword>
<keyword evidence="13" id="KW-0325">Glycoprotein</keyword>
<dbReference type="SMART" id="SM00219">
    <property type="entry name" value="TyrKc"/>
    <property type="match status" value="1"/>
</dbReference>
<dbReference type="InterPro" id="IPR011042">
    <property type="entry name" value="6-blade_b-propeller_TolB-like"/>
</dbReference>
<dbReference type="InterPro" id="IPR011009">
    <property type="entry name" value="Kinase-like_dom_sf"/>
</dbReference>
<feature type="binding site" evidence="15">
    <location>
        <position position="1381"/>
    </location>
    <ligand>
        <name>ATP</name>
        <dbReference type="ChEBI" id="CHEBI:30616"/>
    </ligand>
</feature>
<dbReference type="PANTHER" id="PTHR24416">
    <property type="entry name" value="TYROSINE-PROTEIN KINASE RECEPTOR"/>
    <property type="match status" value="1"/>
</dbReference>
<keyword evidence="8 15" id="KW-0067">ATP-binding</keyword>
<dbReference type="SMART" id="SM00135">
    <property type="entry name" value="LY"/>
    <property type="match status" value="4"/>
</dbReference>
<dbReference type="EC" id="2.7.10.1" evidence="16"/>
<dbReference type="Gene3D" id="3.30.200.20">
    <property type="entry name" value="Phosphorylase Kinase, domain 1"/>
    <property type="match status" value="1"/>
</dbReference>
<gene>
    <name evidence="21" type="ORF">HHUSO_G10471</name>
</gene>
<keyword evidence="4 16" id="KW-0812">Transmembrane</keyword>
<dbReference type="InterPro" id="IPR001245">
    <property type="entry name" value="Ser-Thr/Tyr_kinase_cat_dom"/>
</dbReference>
<evidence type="ECO:0000256" key="13">
    <source>
        <dbReference type="ARBA" id="ARBA00023180"/>
    </source>
</evidence>
<evidence type="ECO:0000256" key="14">
    <source>
        <dbReference type="ARBA" id="ARBA00051243"/>
    </source>
</evidence>
<dbReference type="PROSITE" id="PS50853">
    <property type="entry name" value="FN3"/>
    <property type="match status" value="5"/>
</dbReference>
<comment type="subcellular location">
    <subcellularLocation>
        <location evidence="1">Membrane</location>
        <topology evidence="1">Single-pass type I membrane protein</topology>
    </subcellularLocation>
</comment>
<feature type="domain" description="Fibronectin type-III" evidence="20">
    <location>
        <begin position="842"/>
        <end position="951"/>
    </location>
</feature>
<dbReference type="PRINTS" id="PR00109">
    <property type="entry name" value="TYRKINASE"/>
</dbReference>
<evidence type="ECO:0000259" key="19">
    <source>
        <dbReference type="PROSITE" id="PS50011"/>
    </source>
</evidence>
<keyword evidence="11" id="KW-0829">Tyrosine-protein kinase</keyword>
<keyword evidence="7" id="KW-0418">Kinase</keyword>
<evidence type="ECO:0000256" key="11">
    <source>
        <dbReference type="ARBA" id="ARBA00023137"/>
    </source>
</evidence>
<evidence type="ECO:0000256" key="15">
    <source>
        <dbReference type="PROSITE-ProRule" id="PRU10141"/>
    </source>
</evidence>
<reference evidence="21 22" key="1">
    <citation type="submission" date="2021-05" db="EMBL/GenBank/DDBJ databases">
        <authorList>
            <person name="Zahm M."/>
            <person name="Klopp C."/>
            <person name="Cabau C."/>
            <person name="Kuhl H."/>
            <person name="Suciu R."/>
            <person name="Ciorpac M."/>
            <person name="Holostenco D."/>
            <person name="Gessner J."/>
            <person name="Wuertz S."/>
            <person name="Hohne C."/>
            <person name="Stock M."/>
            <person name="Gislard M."/>
            <person name="Lluch J."/>
            <person name="Milhes M."/>
            <person name="Lampietro C."/>
            <person name="Lopez Roques C."/>
            <person name="Donnadieu C."/>
            <person name="Du K."/>
            <person name="Schartl M."/>
            <person name="Guiguen Y."/>
        </authorList>
    </citation>
    <scope>NUCLEOTIDE SEQUENCE [LARGE SCALE GENOMIC DNA]</scope>
    <source>
        <strain evidence="21">Hh-F2</strain>
        <tissue evidence="21">Blood</tissue>
    </source>
</reference>
<dbReference type="PROSITE" id="PS00239">
    <property type="entry name" value="RECEPTOR_TYR_KIN_II"/>
    <property type="match status" value="1"/>
</dbReference>
<dbReference type="CDD" id="cd00063">
    <property type="entry name" value="FN3"/>
    <property type="match status" value="5"/>
</dbReference>
<dbReference type="InterPro" id="IPR013783">
    <property type="entry name" value="Ig-like_fold"/>
</dbReference>
<evidence type="ECO:0000256" key="17">
    <source>
        <dbReference type="SAM" id="MobiDB-lite"/>
    </source>
</evidence>
<evidence type="ECO:0000256" key="8">
    <source>
        <dbReference type="ARBA" id="ARBA00022840"/>
    </source>
</evidence>
<dbReference type="InterPro" id="IPR000033">
    <property type="entry name" value="LDLR_classB_rpt"/>
</dbReference>
<dbReference type="SUPFAM" id="SSF56112">
    <property type="entry name" value="Protein kinase-like (PK-like)"/>
    <property type="match status" value="1"/>
</dbReference>
<evidence type="ECO:0000256" key="6">
    <source>
        <dbReference type="ARBA" id="ARBA00022741"/>
    </source>
</evidence>
<dbReference type="SUPFAM" id="SSF49265">
    <property type="entry name" value="Fibronectin type III"/>
    <property type="match status" value="4"/>
</dbReference>
<dbReference type="Proteomes" id="UP001369086">
    <property type="component" value="Unassembled WGS sequence"/>
</dbReference>
<dbReference type="InterPro" id="IPR036116">
    <property type="entry name" value="FN3_sf"/>
</dbReference>
<comment type="caution">
    <text evidence="21">The sequence shown here is derived from an EMBL/GenBank/DDBJ whole genome shotgun (WGS) entry which is preliminary data.</text>
</comment>
<dbReference type="Gene3D" id="1.10.510.10">
    <property type="entry name" value="Transferase(Phosphotransferase) domain 1"/>
    <property type="match status" value="1"/>
</dbReference>
<keyword evidence="9 18" id="KW-1133">Transmembrane helix</keyword>
<evidence type="ECO:0000256" key="4">
    <source>
        <dbReference type="ARBA" id="ARBA00022692"/>
    </source>
</evidence>
<dbReference type="EMBL" id="JAHFZB010000008">
    <property type="protein sequence ID" value="KAK6486797.1"/>
    <property type="molecule type" value="Genomic_DNA"/>
</dbReference>
<accession>A0ABR0ZPR4</accession>
<feature type="domain" description="Fibronectin type-III" evidence="20">
    <location>
        <begin position="446"/>
        <end position="548"/>
    </location>
</feature>
<feature type="transmembrane region" description="Helical" evidence="18">
    <location>
        <begin position="1258"/>
        <end position="1282"/>
    </location>
</feature>
<dbReference type="SUPFAM" id="SSF63825">
    <property type="entry name" value="YWTD domain"/>
    <property type="match status" value="1"/>
</dbReference>
<evidence type="ECO:0000313" key="22">
    <source>
        <dbReference type="Proteomes" id="UP001369086"/>
    </source>
</evidence>